<dbReference type="Pfam" id="PF01663">
    <property type="entry name" value="Phosphodiest"/>
    <property type="match status" value="1"/>
</dbReference>
<keyword evidence="6" id="KW-0472">Membrane</keyword>
<keyword evidence="6" id="KW-1133">Transmembrane helix</keyword>
<evidence type="ECO:0000256" key="1">
    <source>
        <dbReference type="ARBA" id="ARBA00005511"/>
    </source>
</evidence>
<dbReference type="Proteomes" id="UP001159641">
    <property type="component" value="Unassembled WGS sequence"/>
</dbReference>
<evidence type="ECO:0000256" key="5">
    <source>
        <dbReference type="SAM" id="MobiDB-lite"/>
    </source>
</evidence>
<comment type="caution">
    <text evidence="8">The sequence shown here is derived from an EMBL/GenBank/DDBJ whole genome shotgun (WGS) entry which is preliminary data.</text>
</comment>
<dbReference type="Pfam" id="PF10294">
    <property type="entry name" value="Methyltransf_16"/>
    <property type="match status" value="1"/>
</dbReference>
<feature type="region of interest" description="Disordered" evidence="5">
    <location>
        <begin position="271"/>
        <end position="349"/>
    </location>
</feature>
<dbReference type="GO" id="GO:0008168">
    <property type="term" value="F:methyltransferase activity"/>
    <property type="evidence" value="ECO:0007669"/>
    <property type="project" value="UniProtKB-KW"/>
</dbReference>
<dbReference type="InterPro" id="IPR019410">
    <property type="entry name" value="Methyltransf_16"/>
</dbReference>
<dbReference type="SUPFAM" id="SSF53335">
    <property type="entry name" value="S-adenosyl-L-methionine-dependent methyltransferases"/>
    <property type="match status" value="1"/>
</dbReference>
<feature type="domain" description="FAM86 N-terminal" evidence="7">
    <location>
        <begin position="443"/>
        <end position="490"/>
    </location>
</feature>
<evidence type="ECO:0000256" key="6">
    <source>
        <dbReference type="SAM" id="Phobius"/>
    </source>
</evidence>
<feature type="transmembrane region" description="Helical" evidence="6">
    <location>
        <begin position="238"/>
        <end position="263"/>
    </location>
</feature>
<keyword evidence="3" id="KW-0808">Transferase</keyword>
<keyword evidence="4" id="KW-0949">S-adenosyl-L-methionine</keyword>
<name>A0AB34H5Z7_ESCRO</name>
<accession>A0AB34H5Z7</accession>
<feature type="domain" description="FAM86 N-terminal" evidence="7">
    <location>
        <begin position="357"/>
        <end position="399"/>
    </location>
</feature>
<evidence type="ECO:0000313" key="8">
    <source>
        <dbReference type="EMBL" id="KAJ8786622.1"/>
    </source>
</evidence>
<dbReference type="AlphaFoldDB" id="A0AB34H5Z7"/>
<proteinExistence type="inferred from homology"/>
<dbReference type="Pfam" id="PF14904">
    <property type="entry name" value="FAM86"/>
    <property type="match status" value="2"/>
</dbReference>
<dbReference type="InterPro" id="IPR002591">
    <property type="entry name" value="Phosphodiest/P_Trfase"/>
</dbReference>
<protein>
    <recommendedName>
        <fullName evidence="7">FAM86 N-terminal domain-containing protein</fullName>
    </recommendedName>
</protein>
<reference evidence="8 9" key="1">
    <citation type="submission" date="2022-11" db="EMBL/GenBank/DDBJ databases">
        <title>Whole genome sequence of Eschrichtius robustus ER-17-0199.</title>
        <authorList>
            <person name="Bruniche-Olsen A."/>
            <person name="Black A.N."/>
            <person name="Fields C.J."/>
            <person name="Walden K."/>
            <person name="Dewoody J.A."/>
        </authorList>
    </citation>
    <scope>NUCLEOTIDE SEQUENCE [LARGE SCALE GENOMIC DNA]</scope>
    <source>
        <strain evidence="8">ER-17-0199</strain>
        <tissue evidence="8">Blubber</tissue>
    </source>
</reference>
<evidence type="ECO:0000256" key="2">
    <source>
        <dbReference type="ARBA" id="ARBA00022603"/>
    </source>
</evidence>
<evidence type="ECO:0000256" key="4">
    <source>
        <dbReference type="ARBA" id="ARBA00022691"/>
    </source>
</evidence>
<dbReference type="InterPro" id="IPR017850">
    <property type="entry name" value="Alkaline_phosphatase_core_sf"/>
</dbReference>
<dbReference type="PANTHER" id="PTHR10151:SF65">
    <property type="entry name" value="ECTONUCLEOTIDE PYROPHOSPHATASE_PHOSPHODIESTERASE FAMILY MEMBER 7-LIKE PRECURSOR"/>
    <property type="match status" value="1"/>
</dbReference>
<gene>
    <name evidence="8" type="ORF">J1605_006111</name>
</gene>
<organism evidence="8 9">
    <name type="scientific">Eschrichtius robustus</name>
    <name type="common">California gray whale</name>
    <name type="synonym">Eschrichtius gibbosus</name>
    <dbReference type="NCBI Taxonomy" id="9764"/>
    <lineage>
        <taxon>Eukaryota</taxon>
        <taxon>Metazoa</taxon>
        <taxon>Chordata</taxon>
        <taxon>Craniata</taxon>
        <taxon>Vertebrata</taxon>
        <taxon>Euteleostomi</taxon>
        <taxon>Mammalia</taxon>
        <taxon>Eutheria</taxon>
        <taxon>Laurasiatheria</taxon>
        <taxon>Artiodactyla</taxon>
        <taxon>Whippomorpha</taxon>
        <taxon>Cetacea</taxon>
        <taxon>Mysticeti</taxon>
        <taxon>Eschrichtiidae</taxon>
        <taxon>Eschrichtius</taxon>
    </lineage>
</organism>
<feature type="compositionally biased region" description="Pro residues" evidence="5">
    <location>
        <begin position="272"/>
        <end position="282"/>
    </location>
</feature>
<dbReference type="InterPro" id="IPR029063">
    <property type="entry name" value="SAM-dependent_MTases_sf"/>
</dbReference>
<comment type="similarity">
    <text evidence="1">Belongs to the class I-like SAM-binding methyltransferase superfamily. EEF2KMT family.</text>
</comment>
<dbReference type="GO" id="GO:0032259">
    <property type="term" value="P:methylation"/>
    <property type="evidence" value="ECO:0007669"/>
    <property type="project" value="UniProtKB-KW"/>
</dbReference>
<keyword evidence="9" id="KW-1185">Reference proteome</keyword>
<sequence length="731" mass="80841">MTQQIDRTIGYLLEATERHSLTEHLNVIITSNHGMTTVKKKPKVTEILLTNYISFRDLVKFDIVDYGSFGMLLPKPGQEEAVYQVLKNAHLHLNVYKREEFPEHFHFAKHEQVLPIVMYADSGYNISGFLTGCSMASKAVGPVPLDSKLYFSKGDHGFDNVYMDMKIIFRAFGPDLKKNHLAEPFDSIHIYPLMCKLLGVTPVPHNGSLAVTQEMLIDAYDQQPGADMQRASALQNTAIGLGIVAGVLVVLFVAGVTFTAFGWKRRPLQLLDPPPPPPPPPTSASTSGWHRLLNPGSLPKPRLPGPERRLAPPQAPPRLRALPRAASRRSPAPPVSRATQRPLPAMAPEESAEAAPLLRSFERRFLAARALRSFPWQSLEEKLRDSSGSELLLDILQKNPTDWVACEQQEFMSHSSGGCEVQDQAHGRLKAESLQQPTLCSSSQTVKHPLCVKHPPSMKYAWSFLTELIRKHEAIHTEPLDELYEALAEILTAEEPTRCHRSYLLPSGDSVTLSESTAIISHGTTGLVTWNAALYLAEWAMENPAGFAHRTVLELGSGAGLTGLAICKMCRPRAYVFSDCHSHVLEQLQGNVLLNGLSLEPNVTALAQHPGHDTADAESPRVTVARVDWDAVTAPQLAAFQPDIVIAADVLYCPETVLSLVGVLQKLSACQKDQRAPDAYVAFTIRNPETCQLFTTELGRAGIPWEEVPRHDQKLFPYEEHSEMAILKLML</sequence>
<dbReference type="EMBL" id="JAIQCJ010001983">
    <property type="protein sequence ID" value="KAJ8786622.1"/>
    <property type="molecule type" value="Genomic_DNA"/>
</dbReference>
<dbReference type="Gene3D" id="3.40.720.10">
    <property type="entry name" value="Alkaline Phosphatase, subunit A"/>
    <property type="match status" value="1"/>
</dbReference>
<feature type="compositionally biased region" description="Low complexity" evidence="5">
    <location>
        <begin position="317"/>
        <end position="349"/>
    </location>
</feature>
<dbReference type="SUPFAM" id="SSF53649">
    <property type="entry name" value="Alkaline phosphatase-like"/>
    <property type="match status" value="1"/>
</dbReference>
<keyword evidence="2" id="KW-0489">Methyltransferase</keyword>
<evidence type="ECO:0000313" key="9">
    <source>
        <dbReference type="Proteomes" id="UP001159641"/>
    </source>
</evidence>
<dbReference type="InterPro" id="IPR029426">
    <property type="entry name" value="FAM86_N"/>
</dbReference>
<dbReference type="Gene3D" id="3.40.50.150">
    <property type="entry name" value="Vaccinia Virus protein VP39"/>
    <property type="match status" value="1"/>
</dbReference>
<keyword evidence="6" id="KW-0812">Transmembrane</keyword>
<evidence type="ECO:0000259" key="7">
    <source>
        <dbReference type="Pfam" id="PF14904"/>
    </source>
</evidence>
<dbReference type="FunFam" id="3.40.50.150:FF:000242">
    <property type="entry name" value="Protein-lysine N-methyltransferase EEF2KMT"/>
    <property type="match status" value="1"/>
</dbReference>
<dbReference type="PANTHER" id="PTHR10151">
    <property type="entry name" value="ECTONUCLEOTIDE PYROPHOSPHATASE/PHOSPHODIESTERASE"/>
    <property type="match status" value="1"/>
</dbReference>
<dbReference type="GO" id="GO:0032991">
    <property type="term" value="C:protein-containing complex"/>
    <property type="evidence" value="ECO:0007669"/>
    <property type="project" value="UniProtKB-ARBA"/>
</dbReference>
<evidence type="ECO:0000256" key="3">
    <source>
        <dbReference type="ARBA" id="ARBA00022679"/>
    </source>
</evidence>